<evidence type="ECO:0008006" key="3">
    <source>
        <dbReference type="Google" id="ProtNLM"/>
    </source>
</evidence>
<protein>
    <recommendedName>
        <fullName evidence="3">VCBS repeat-containing protein</fullName>
    </recommendedName>
</protein>
<comment type="caution">
    <text evidence="1">The sequence shown here is derived from an EMBL/GenBank/DDBJ whole genome shotgun (WGS) entry which is preliminary data.</text>
</comment>
<organism evidence="1 2">
    <name type="scientific">Candidatus Uhrbacteria bacterium RIFCSPLOWO2_02_FULL_53_10</name>
    <dbReference type="NCBI Taxonomy" id="1802411"/>
    <lineage>
        <taxon>Bacteria</taxon>
        <taxon>Candidatus Uhriibacteriota</taxon>
    </lineage>
</organism>
<dbReference type="InterPro" id="IPR028994">
    <property type="entry name" value="Integrin_alpha_N"/>
</dbReference>
<accession>A0A1F7VIC0</accession>
<name>A0A1F7VIC0_9BACT</name>
<dbReference type="AlphaFoldDB" id="A0A1F7VIC0"/>
<sequence>MAIAAADVDGDGVDEILTAPGVGESPVVKFHRKSGGLMDTIVLETDSRHALNISAGDIDGDGADDVLVSTSGGEPRVYVYRLYGTQQTSFLAYRPHERGELNSDVWVNAEGKRMVVTRMASSVNPNIRFFTLIGAFVNQVDTSVESGDHGDIAAWQPYAEQSPVLVTSELTLGKPDLFVYNEDGSLADIQLFAEFEYRSPMTLAK</sequence>
<evidence type="ECO:0000313" key="1">
    <source>
        <dbReference type="EMBL" id="OGL89918.1"/>
    </source>
</evidence>
<evidence type="ECO:0000313" key="2">
    <source>
        <dbReference type="Proteomes" id="UP000177574"/>
    </source>
</evidence>
<dbReference type="EMBL" id="MGET01000018">
    <property type="protein sequence ID" value="OGL89918.1"/>
    <property type="molecule type" value="Genomic_DNA"/>
</dbReference>
<reference evidence="1 2" key="1">
    <citation type="journal article" date="2016" name="Nat. Commun.">
        <title>Thousands of microbial genomes shed light on interconnected biogeochemical processes in an aquifer system.</title>
        <authorList>
            <person name="Anantharaman K."/>
            <person name="Brown C.T."/>
            <person name="Hug L.A."/>
            <person name="Sharon I."/>
            <person name="Castelle C.J."/>
            <person name="Probst A.J."/>
            <person name="Thomas B.C."/>
            <person name="Singh A."/>
            <person name="Wilkins M.J."/>
            <person name="Karaoz U."/>
            <person name="Brodie E.L."/>
            <person name="Williams K.H."/>
            <person name="Hubbard S.S."/>
            <person name="Banfield J.F."/>
        </authorList>
    </citation>
    <scope>NUCLEOTIDE SEQUENCE [LARGE SCALE GENOMIC DNA]</scope>
</reference>
<dbReference type="SUPFAM" id="SSF69318">
    <property type="entry name" value="Integrin alpha N-terminal domain"/>
    <property type="match status" value="1"/>
</dbReference>
<dbReference type="Gene3D" id="2.130.10.130">
    <property type="entry name" value="Integrin alpha, N-terminal"/>
    <property type="match status" value="1"/>
</dbReference>
<proteinExistence type="predicted"/>
<dbReference type="Proteomes" id="UP000177574">
    <property type="component" value="Unassembled WGS sequence"/>
</dbReference>
<gene>
    <name evidence="1" type="ORF">A3I45_00940</name>
</gene>